<proteinExistence type="predicted"/>
<accession>A0A061G969</accession>
<gene>
    <name evidence="2" type="ORF">TCM_027361</name>
</gene>
<dbReference type="HOGENOM" id="CLU_922596_0_0_1"/>
<feature type="region of interest" description="Disordered" evidence="1">
    <location>
        <begin position="181"/>
        <end position="207"/>
    </location>
</feature>
<keyword evidence="3" id="KW-1185">Reference proteome</keyword>
<evidence type="ECO:0000313" key="2">
    <source>
        <dbReference type="EMBL" id="EOY25983.1"/>
    </source>
</evidence>
<name>A0A061G969_THECC</name>
<dbReference type="Gramene" id="EOY25983">
    <property type="protein sequence ID" value="EOY25983"/>
    <property type="gene ID" value="TCM_027361"/>
</dbReference>
<evidence type="ECO:0000256" key="1">
    <source>
        <dbReference type="SAM" id="MobiDB-lite"/>
    </source>
</evidence>
<organism evidence="2 3">
    <name type="scientific">Theobroma cacao</name>
    <name type="common">Cacao</name>
    <name type="synonym">Cocoa</name>
    <dbReference type="NCBI Taxonomy" id="3641"/>
    <lineage>
        <taxon>Eukaryota</taxon>
        <taxon>Viridiplantae</taxon>
        <taxon>Streptophyta</taxon>
        <taxon>Embryophyta</taxon>
        <taxon>Tracheophyta</taxon>
        <taxon>Spermatophyta</taxon>
        <taxon>Magnoliopsida</taxon>
        <taxon>eudicotyledons</taxon>
        <taxon>Gunneridae</taxon>
        <taxon>Pentapetalae</taxon>
        <taxon>rosids</taxon>
        <taxon>malvids</taxon>
        <taxon>Malvales</taxon>
        <taxon>Malvaceae</taxon>
        <taxon>Byttnerioideae</taxon>
        <taxon>Theobroma</taxon>
    </lineage>
</organism>
<protein>
    <submittedName>
        <fullName evidence="2">Uncharacterized protein</fullName>
    </submittedName>
</protein>
<dbReference type="Proteomes" id="UP000026915">
    <property type="component" value="Chromosome 6"/>
</dbReference>
<dbReference type="AlphaFoldDB" id="A0A061G969"/>
<dbReference type="InParanoid" id="A0A061G969"/>
<reference evidence="2 3" key="1">
    <citation type="journal article" date="2013" name="Genome Biol.">
        <title>The genome sequence of the most widely cultivated cacao type and its use to identify candidate genes regulating pod color.</title>
        <authorList>
            <person name="Motamayor J.C."/>
            <person name="Mockaitis K."/>
            <person name="Schmutz J."/>
            <person name="Haiminen N."/>
            <person name="Iii D.L."/>
            <person name="Cornejo O."/>
            <person name="Findley S.D."/>
            <person name="Zheng P."/>
            <person name="Utro F."/>
            <person name="Royaert S."/>
            <person name="Saski C."/>
            <person name="Jenkins J."/>
            <person name="Podicheti R."/>
            <person name="Zhao M."/>
            <person name="Scheffler B.E."/>
            <person name="Stack J.C."/>
            <person name="Feltus F.A."/>
            <person name="Mustiga G.M."/>
            <person name="Amores F."/>
            <person name="Phillips W."/>
            <person name="Marelli J.P."/>
            <person name="May G.D."/>
            <person name="Shapiro H."/>
            <person name="Ma J."/>
            <person name="Bustamante C.D."/>
            <person name="Schnell R.J."/>
            <person name="Main D."/>
            <person name="Gilbert D."/>
            <person name="Parida L."/>
            <person name="Kuhn D.N."/>
        </authorList>
    </citation>
    <scope>NUCLEOTIDE SEQUENCE [LARGE SCALE GENOMIC DNA]</scope>
    <source>
        <strain evidence="3">cv. Matina 1-6</strain>
    </source>
</reference>
<dbReference type="EMBL" id="CM001884">
    <property type="protein sequence ID" value="EOY25983.1"/>
    <property type="molecule type" value="Genomic_DNA"/>
</dbReference>
<sequence length="302" mass="34689">MPSRYISCRLALQRHQGLYHHPTFSSSQSVEITSRVENGKGFAVEEDIPNNITANLVKLMDQVEKMEKDMRGLMDNLLLMITYDDTYKGCETRVRGVGSDLSFSGLVKLVEEVVGVNSHNNEIELHASLSHAVGVSCVVIRDDEDVASILQDERLVVVFVMVKAQNANDIPHEYGIQHSNNLQHNTRYSPRARDNRRNVPIDTHYPECQPEPRKALTSVYHFPLNPKLYPRRYPTRLSVRVRGLNQLCCISRLYNAFDQIEDDVEEDDMADWNDELHDNCEDDYVGRHDDCSMGWTCFLLLY</sequence>
<evidence type="ECO:0000313" key="3">
    <source>
        <dbReference type="Proteomes" id="UP000026915"/>
    </source>
</evidence>